<organism evidence="3 4">
    <name type="scientific">Fictibacillus arsenicus</name>
    <dbReference type="NCBI Taxonomy" id="255247"/>
    <lineage>
        <taxon>Bacteria</taxon>
        <taxon>Bacillati</taxon>
        <taxon>Bacillota</taxon>
        <taxon>Bacilli</taxon>
        <taxon>Bacillales</taxon>
        <taxon>Fictibacillaceae</taxon>
        <taxon>Fictibacillus</taxon>
    </lineage>
</organism>
<feature type="transmembrane region" description="Helical" evidence="1">
    <location>
        <begin position="20"/>
        <end position="43"/>
    </location>
</feature>
<dbReference type="EMBL" id="CP016761">
    <property type="protein sequence ID" value="ANX14018.1"/>
    <property type="molecule type" value="Genomic_DNA"/>
</dbReference>
<feature type="transmembrane region" description="Helical" evidence="1">
    <location>
        <begin position="139"/>
        <end position="160"/>
    </location>
</feature>
<evidence type="ECO:0000259" key="2">
    <source>
        <dbReference type="Pfam" id="PF07853"/>
    </source>
</evidence>
<evidence type="ECO:0000313" key="3">
    <source>
        <dbReference type="EMBL" id="ANX14018.1"/>
    </source>
</evidence>
<gene>
    <name evidence="3" type="ORF">ABE41_018555</name>
</gene>
<evidence type="ECO:0000256" key="1">
    <source>
        <dbReference type="SAM" id="Phobius"/>
    </source>
</evidence>
<dbReference type="KEGG" id="far:ABE41_018555"/>
<name>A0A1B1Z998_9BACL</name>
<keyword evidence="1" id="KW-0472">Membrane</keyword>
<dbReference type="AlphaFoldDB" id="A0A1B1Z998"/>
<dbReference type="Proteomes" id="UP000077412">
    <property type="component" value="Chromosome"/>
</dbReference>
<dbReference type="InterPro" id="IPR012867">
    <property type="entry name" value="DUF1648"/>
</dbReference>
<dbReference type="RefSeq" id="WP_066293615.1">
    <property type="nucleotide sequence ID" value="NZ_CP016761.1"/>
</dbReference>
<keyword evidence="1" id="KW-0812">Transmembrane</keyword>
<proteinExistence type="predicted"/>
<evidence type="ECO:0000313" key="4">
    <source>
        <dbReference type="Proteomes" id="UP000077412"/>
    </source>
</evidence>
<feature type="transmembrane region" description="Helical" evidence="1">
    <location>
        <begin position="63"/>
        <end position="82"/>
    </location>
</feature>
<keyword evidence="4" id="KW-1185">Reference proteome</keyword>
<reference evidence="3 4" key="1">
    <citation type="submission" date="2016-08" db="EMBL/GenBank/DDBJ databases">
        <title>Complete genome sequence of Fictibacillus arsenicus G25-54, a strain with toxicity to nematodes and a potential arsenic-resistance activity.</title>
        <authorList>
            <person name="Zheng Z."/>
        </authorList>
    </citation>
    <scope>NUCLEOTIDE SEQUENCE [LARGE SCALE GENOMIC DNA]</scope>
    <source>
        <strain evidence="3 4">G25-54</strain>
    </source>
</reference>
<dbReference type="OrthoDB" id="9808690at2"/>
<accession>A0A1B1Z998</accession>
<keyword evidence="1" id="KW-1133">Transmembrane helix</keyword>
<dbReference type="STRING" id="255247.ABE41_018555"/>
<protein>
    <recommendedName>
        <fullName evidence="2">DUF1648 domain-containing protein</fullName>
    </recommendedName>
</protein>
<feature type="domain" description="DUF1648" evidence="2">
    <location>
        <begin position="26"/>
        <end position="71"/>
    </location>
</feature>
<sequence length="166" mass="19069">MFYENRPKLKIPRTFLENILDIVSIILFIAGAANLIMQWSSIPGTVPIHFNGAGEPDGWGSKVNLWILLVIGSIMWVLLTVLEKFPHVYNYLFITKENAERQYKNSRLMLNVIKNEILFFFVYMSWVSTEVAKGENDGLGLWILPIFIITITASIAFFIVRSIKLK</sequence>
<feature type="transmembrane region" description="Helical" evidence="1">
    <location>
        <begin position="108"/>
        <end position="127"/>
    </location>
</feature>
<dbReference type="Pfam" id="PF07853">
    <property type="entry name" value="DUF1648"/>
    <property type="match status" value="1"/>
</dbReference>